<accession>A0A8J7WLX4</accession>
<keyword evidence="2" id="KW-1185">Reference proteome</keyword>
<protein>
    <submittedName>
        <fullName evidence="1">SAM-dependent methyltransferase</fullName>
        <ecNumber evidence="1">2.1.1.-</ecNumber>
    </submittedName>
</protein>
<reference evidence="1" key="1">
    <citation type="submission" date="2021-04" db="EMBL/GenBank/DDBJ databases">
        <title>Genome based classification of Actinospica acidithermotolerans sp. nov., an actinobacterium isolated from an Indonesian hot spring.</title>
        <authorList>
            <person name="Kusuma A.B."/>
            <person name="Putra K.E."/>
            <person name="Nafisah S."/>
            <person name="Loh J."/>
            <person name="Nouioui I."/>
            <person name="Goodfellow M."/>
        </authorList>
    </citation>
    <scope>NUCLEOTIDE SEQUENCE</scope>
    <source>
        <strain evidence="1">DSM 45618</strain>
    </source>
</reference>
<dbReference type="Pfam" id="PF04672">
    <property type="entry name" value="Methyltransf_19"/>
    <property type="match status" value="2"/>
</dbReference>
<dbReference type="Proteomes" id="UP000677913">
    <property type="component" value="Unassembled WGS sequence"/>
</dbReference>
<organism evidence="1 2">
    <name type="scientific">Actinocrinis puniceicyclus</name>
    <dbReference type="NCBI Taxonomy" id="977794"/>
    <lineage>
        <taxon>Bacteria</taxon>
        <taxon>Bacillati</taxon>
        <taxon>Actinomycetota</taxon>
        <taxon>Actinomycetes</taxon>
        <taxon>Catenulisporales</taxon>
        <taxon>Actinospicaceae</taxon>
        <taxon>Actinocrinis</taxon>
    </lineage>
</organism>
<name>A0A8J7WLX4_9ACTN</name>
<evidence type="ECO:0000313" key="2">
    <source>
        <dbReference type="Proteomes" id="UP000677913"/>
    </source>
</evidence>
<dbReference type="InterPro" id="IPR006764">
    <property type="entry name" value="SAM_dep_MeTrfase_SAV2177_type"/>
</dbReference>
<dbReference type="SUPFAM" id="SSF53335">
    <property type="entry name" value="S-adenosyl-L-methionine-dependent methyltransferases"/>
    <property type="match status" value="2"/>
</dbReference>
<evidence type="ECO:0000313" key="1">
    <source>
        <dbReference type="EMBL" id="MBS2963230.1"/>
    </source>
</evidence>
<keyword evidence="1" id="KW-0489">Methyltransferase</keyword>
<dbReference type="RefSeq" id="WP_211466720.1">
    <property type="nucleotide sequence ID" value="NZ_JAGSXH010000022.1"/>
</dbReference>
<dbReference type="GO" id="GO:0032259">
    <property type="term" value="P:methylation"/>
    <property type="evidence" value="ECO:0007669"/>
    <property type="project" value="UniProtKB-KW"/>
</dbReference>
<sequence>MDDETGVDLQLDRPHAARMYDYYLGGRTNFPADREAVGRVMAAFPTALVTARANREFMHRSTRYLARRGLRQFLDIGTGIPTSPNLHEIAQEVSPDARIVYVDNDPIVLTHAQALLRSHPAGRTAYVEADLRKPGSILSAPALHETLDLSRPVALSLNSVLPFVADDLDVSDEFGASHDAVPDQRGGDTEGGAYAIVERLKDAVAPGSALVISHGTSDFAPEASEKASMVYRSSVGTLQPRTRADFTRFFAGWDLVEPGVTVAHRWRPDEHNGLSSVTDAEVSCYAAVAFKIE</sequence>
<keyword evidence="1" id="KW-0808">Transferase</keyword>
<dbReference type="InterPro" id="IPR029063">
    <property type="entry name" value="SAM-dependent_MTases_sf"/>
</dbReference>
<dbReference type="Gene3D" id="3.40.50.150">
    <property type="entry name" value="Vaccinia Virus protein VP39"/>
    <property type="match status" value="1"/>
</dbReference>
<proteinExistence type="predicted"/>
<comment type="caution">
    <text evidence="1">The sequence shown here is derived from an EMBL/GenBank/DDBJ whole genome shotgun (WGS) entry which is preliminary data.</text>
</comment>
<dbReference type="AlphaFoldDB" id="A0A8J7WLX4"/>
<dbReference type="EC" id="2.1.1.-" evidence="1"/>
<dbReference type="GO" id="GO:0008168">
    <property type="term" value="F:methyltransferase activity"/>
    <property type="evidence" value="ECO:0007669"/>
    <property type="project" value="UniProtKB-KW"/>
</dbReference>
<dbReference type="EMBL" id="JAGSXH010000022">
    <property type="protein sequence ID" value="MBS2963230.1"/>
    <property type="molecule type" value="Genomic_DNA"/>
</dbReference>
<gene>
    <name evidence="1" type="ORF">KGA66_09245</name>
</gene>
<dbReference type="PIRSF" id="PIRSF017393">
    <property type="entry name" value="MTase_SAV2177"/>
    <property type="match status" value="1"/>
</dbReference>